<dbReference type="Pfam" id="PF12412">
    <property type="entry name" value="DUF3667"/>
    <property type="match status" value="1"/>
</dbReference>
<sequence length="279" mass="32186">MNLFQIAGNQDLTSYLSSMENCPNCSTMLENHFVYCPGCGQTTDLPRFKIRHILDEFFQAIFSVDRGILFLIRNLATQPGVTARAYVLEKKRKKYVNPFSFLLLVLGLNLSVNVLIKPYTARFSTKKDTIQHVTPTVPKDVLPYIERRRQATFFIEENINIIGLAAIPLFAFIFWLCFRRSDINYAEHLVAQVFFSSFFSLFTILLTLLLGLALKHYLPFLNRTLLLFQLLYLSIAYFQFLHYQKPVDYVKTSAATLLALISWVALSGSVVFLYIRFGR</sequence>
<keyword evidence="1" id="KW-1133">Transmembrane helix</keyword>
<name>A0A927GCU2_9BACT</name>
<evidence type="ECO:0000256" key="1">
    <source>
        <dbReference type="SAM" id="Phobius"/>
    </source>
</evidence>
<accession>A0A927GCU2</accession>
<feature type="transmembrane region" description="Helical" evidence="1">
    <location>
        <begin position="255"/>
        <end position="275"/>
    </location>
</feature>
<keyword evidence="1" id="KW-0812">Transmembrane</keyword>
<protein>
    <submittedName>
        <fullName evidence="2">DUF3667 domain-containing protein</fullName>
    </submittedName>
</protein>
<dbReference type="AlphaFoldDB" id="A0A927GCU2"/>
<dbReference type="InterPro" id="IPR022134">
    <property type="entry name" value="DUF3667"/>
</dbReference>
<evidence type="ECO:0000313" key="2">
    <source>
        <dbReference type="EMBL" id="MBD2753097.1"/>
    </source>
</evidence>
<reference evidence="2" key="1">
    <citation type="submission" date="2020-09" db="EMBL/GenBank/DDBJ databases">
        <authorList>
            <person name="Kim M.K."/>
        </authorList>
    </citation>
    <scope>NUCLEOTIDE SEQUENCE</scope>
    <source>
        <strain evidence="2">BT704</strain>
    </source>
</reference>
<feature type="transmembrane region" description="Helical" evidence="1">
    <location>
        <begin position="159"/>
        <end position="178"/>
    </location>
</feature>
<comment type="caution">
    <text evidence="2">The sequence shown here is derived from an EMBL/GenBank/DDBJ whole genome shotgun (WGS) entry which is preliminary data.</text>
</comment>
<feature type="transmembrane region" description="Helical" evidence="1">
    <location>
        <begin position="95"/>
        <end position="116"/>
    </location>
</feature>
<organism evidence="2 3">
    <name type="scientific">Spirosoma validum</name>
    <dbReference type="NCBI Taxonomy" id="2771355"/>
    <lineage>
        <taxon>Bacteria</taxon>
        <taxon>Pseudomonadati</taxon>
        <taxon>Bacteroidota</taxon>
        <taxon>Cytophagia</taxon>
        <taxon>Cytophagales</taxon>
        <taxon>Cytophagaceae</taxon>
        <taxon>Spirosoma</taxon>
    </lineage>
</organism>
<proteinExistence type="predicted"/>
<dbReference type="EMBL" id="JACXAA010000003">
    <property type="protein sequence ID" value="MBD2753097.1"/>
    <property type="molecule type" value="Genomic_DNA"/>
</dbReference>
<gene>
    <name evidence="2" type="ORF">IC230_09385</name>
</gene>
<feature type="transmembrane region" description="Helical" evidence="1">
    <location>
        <begin position="190"/>
        <end position="214"/>
    </location>
</feature>
<dbReference type="Proteomes" id="UP000653797">
    <property type="component" value="Unassembled WGS sequence"/>
</dbReference>
<evidence type="ECO:0000313" key="3">
    <source>
        <dbReference type="Proteomes" id="UP000653797"/>
    </source>
</evidence>
<keyword evidence="3" id="KW-1185">Reference proteome</keyword>
<feature type="transmembrane region" description="Helical" evidence="1">
    <location>
        <begin position="226"/>
        <end position="243"/>
    </location>
</feature>
<keyword evidence="1" id="KW-0472">Membrane</keyword>